<dbReference type="InterPro" id="IPR003713">
    <property type="entry name" value="FliS"/>
</dbReference>
<organism evidence="1 2">
    <name type="scientific">Sulfobacillus harzensis</name>
    <dbReference type="NCBI Taxonomy" id="2729629"/>
    <lineage>
        <taxon>Bacteria</taxon>
        <taxon>Bacillati</taxon>
        <taxon>Bacillota</taxon>
        <taxon>Clostridia</taxon>
        <taxon>Eubacteriales</taxon>
        <taxon>Clostridiales Family XVII. Incertae Sedis</taxon>
        <taxon>Sulfobacillus</taxon>
    </lineage>
</organism>
<dbReference type="Proteomes" id="UP000533476">
    <property type="component" value="Unassembled WGS sequence"/>
</dbReference>
<accession>A0A7Y0L1H9</accession>
<dbReference type="AlphaFoldDB" id="A0A7Y0L1H9"/>
<sequence length="139" mass="15535">MADLESGVTRYIEDSINMATPEKLTLMLYEAALKNVRECRITLANNPIDGLQQSQLSRDILSALADNVNLSHPQGTLMRNLYLFCWRQVLQATAENRPDDLETVEEVLINLIEGLQHYNAKGVQSVQREDAASSINFAG</sequence>
<gene>
    <name evidence="1" type="ORF">HIJ39_03100</name>
</gene>
<dbReference type="Gene3D" id="1.20.120.340">
    <property type="entry name" value="Flagellar protein FliS"/>
    <property type="match status" value="1"/>
</dbReference>
<dbReference type="GO" id="GO:0044780">
    <property type="term" value="P:bacterial-type flagellum assembly"/>
    <property type="evidence" value="ECO:0007669"/>
    <property type="project" value="InterPro"/>
</dbReference>
<keyword evidence="2" id="KW-1185">Reference proteome</keyword>
<dbReference type="InterPro" id="IPR036584">
    <property type="entry name" value="FliS_sf"/>
</dbReference>
<keyword evidence="1" id="KW-0969">Cilium</keyword>
<reference evidence="1 2" key="1">
    <citation type="submission" date="2020-04" db="EMBL/GenBank/DDBJ databases">
        <authorList>
            <person name="Zhang R."/>
            <person name="Schippers A."/>
        </authorList>
    </citation>
    <scope>NUCLEOTIDE SEQUENCE [LARGE SCALE GENOMIC DNA]</scope>
    <source>
        <strain evidence="1 2">DSM 109850</strain>
    </source>
</reference>
<proteinExistence type="predicted"/>
<protein>
    <submittedName>
        <fullName evidence="1">Flagellar protein FliS</fullName>
    </submittedName>
</protein>
<evidence type="ECO:0000313" key="2">
    <source>
        <dbReference type="Proteomes" id="UP000533476"/>
    </source>
</evidence>
<comment type="caution">
    <text evidence="1">The sequence shown here is derived from an EMBL/GenBank/DDBJ whole genome shotgun (WGS) entry which is preliminary data.</text>
</comment>
<evidence type="ECO:0000313" key="1">
    <source>
        <dbReference type="EMBL" id="NMP21343.1"/>
    </source>
</evidence>
<keyword evidence="1" id="KW-0282">Flagellum</keyword>
<dbReference type="SUPFAM" id="SSF101116">
    <property type="entry name" value="Flagellar export chaperone FliS"/>
    <property type="match status" value="1"/>
</dbReference>
<dbReference type="RefSeq" id="WP_169096588.1">
    <property type="nucleotide sequence ID" value="NZ_JABBVZ010000006.1"/>
</dbReference>
<dbReference type="Pfam" id="PF02561">
    <property type="entry name" value="FliS"/>
    <property type="match status" value="1"/>
</dbReference>
<name>A0A7Y0L1H9_9FIRM</name>
<dbReference type="EMBL" id="JABBVZ010000006">
    <property type="protein sequence ID" value="NMP21343.1"/>
    <property type="molecule type" value="Genomic_DNA"/>
</dbReference>
<keyword evidence="1" id="KW-0966">Cell projection</keyword>